<evidence type="ECO:0000313" key="1">
    <source>
        <dbReference type="EMBL" id="OAK56673.1"/>
    </source>
</evidence>
<dbReference type="EMBL" id="LVHI01000003">
    <property type="protein sequence ID" value="OAK56673.1"/>
    <property type="molecule type" value="Genomic_DNA"/>
</dbReference>
<dbReference type="RefSeq" id="WP_068421417.1">
    <property type="nucleotide sequence ID" value="NZ_LVHI01000003.1"/>
</dbReference>
<sequence length="82" mass="8433">MKNSIVAQYAGVVAADLSTWMVQDSAHLLASGRVAPAAASTAVVGTAAFAGTAAAAKSAIPATRLRRAYSASVIDRYREHSR</sequence>
<organism evidence="1 2">
    <name type="scientific">Rhodococcoides kyotonense</name>
    <dbReference type="NCBI Taxonomy" id="398843"/>
    <lineage>
        <taxon>Bacteria</taxon>
        <taxon>Bacillati</taxon>
        <taxon>Actinomycetota</taxon>
        <taxon>Actinomycetes</taxon>
        <taxon>Mycobacteriales</taxon>
        <taxon>Nocardiaceae</taxon>
        <taxon>Rhodococcoides</taxon>
    </lineage>
</organism>
<gene>
    <name evidence="1" type="ORF">A3K89_15495</name>
</gene>
<dbReference type="Proteomes" id="UP000077519">
    <property type="component" value="Unassembled WGS sequence"/>
</dbReference>
<reference evidence="1 2" key="1">
    <citation type="submission" date="2016-03" db="EMBL/GenBank/DDBJ databases">
        <title>Genome sequence of Rhodococcus kyotonensis KB10.</title>
        <authorList>
            <person name="Jeong H."/>
            <person name="Hong C.E."/>
            <person name="Jo S.H."/>
            <person name="Park J.M."/>
        </authorList>
    </citation>
    <scope>NUCLEOTIDE SEQUENCE [LARGE SCALE GENOMIC DNA]</scope>
    <source>
        <strain evidence="1 2">KB10</strain>
    </source>
</reference>
<name>A0A177YME3_9NOCA</name>
<accession>A0A177YME3</accession>
<keyword evidence="2" id="KW-1185">Reference proteome</keyword>
<evidence type="ECO:0000313" key="2">
    <source>
        <dbReference type="Proteomes" id="UP000077519"/>
    </source>
</evidence>
<protein>
    <submittedName>
        <fullName evidence="1">Uncharacterized protein</fullName>
    </submittedName>
</protein>
<comment type="caution">
    <text evidence="1">The sequence shown here is derived from an EMBL/GenBank/DDBJ whole genome shotgun (WGS) entry which is preliminary data.</text>
</comment>
<proteinExistence type="predicted"/>
<dbReference type="AlphaFoldDB" id="A0A177YME3"/>